<dbReference type="GO" id="GO:0004222">
    <property type="term" value="F:metalloendopeptidase activity"/>
    <property type="evidence" value="ECO:0007669"/>
    <property type="project" value="InterPro"/>
</dbReference>
<reference evidence="8 9" key="1">
    <citation type="submission" date="2011-02" db="EMBL/GenBank/DDBJ databases">
        <authorList>
            <person name="Muzny D."/>
            <person name="Qin X."/>
            <person name="Deng J."/>
            <person name="Jiang H."/>
            <person name="Liu Y."/>
            <person name="Qu J."/>
            <person name="Song X.-Z."/>
            <person name="Zhang L."/>
            <person name="Thornton R."/>
            <person name="Coyle M."/>
            <person name="Francisco L."/>
            <person name="Jackson L."/>
            <person name="Javaid M."/>
            <person name="Korchina V."/>
            <person name="Kovar C."/>
            <person name="Mata R."/>
            <person name="Mathew T."/>
            <person name="Ngo R."/>
            <person name="Nguyen L."/>
            <person name="Nguyen N."/>
            <person name="Okwuonu G."/>
            <person name="Ongeri F."/>
            <person name="Pham C."/>
            <person name="Simmons D."/>
            <person name="Wilczek-Boney K."/>
            <person name="Hale W."/>
            <person name="Jakkamsetti A."/>
            <person name="Pham P."/>
            <person name="Ruth R."/>
            <person name="San Lucas F."/>
            <person name="Warren J."/>
            <person name="Zhang J."/>
            <person name="Zhao Z."/>
            <person name="Zhou C."/>
            <person name="Zhu D."/>
            <person name="Lee S."/>
            <person name="Bess C."/>
            <person name="Blankenburg K."/>
            <person name="Forbes L."/>
            <person name="Fu Q."/>
            <person name="Gubbala S."/>
            <person name="Hirani K."/>
            <person name="Jayaseelan J.C."/>
            <person name="Lara F."/>
            <person name="Munidasa M."/>
            <person name="Palculict T."/>
            <person name="Patil S."/>
            <person name="Pu L.-L."/>
            <person name="Saada N."/>
            <person name="Tang L."/>
            <person name="Weissenberger G."/>
            <person name="Zhu Y."/>
            <person name="Hemphill L."/>
            <person name="Shang Y."/>
            <person name="Youmans B."/>
            <person name="Ayvaz T."/>
            <person name="Ross M."/>
            <person name="Santibanez J."/>
            <person name="Aqrawi P."/>
            <person name="Gross S."/>
            <person name="Joshi V."/>
            <person name="Fowler G."/>
            <person name="Nazareth L."/>
            <person name="Reid J."/>
            <person name="Worley K."/>
            <person name="Petrosino J."/>
            <person name="Highlander S."/>
            <person name="Gibbs R."/>
        </authorList>
    </citation>
    <scope>NUCLEOTIDE SEQUENCE [LARGE SCALE GENOMIC DNA]</scope>
    <source>
        <strain evidence="8 9">SK160</strain>
    </source>
</reference>
<accession>F0ISL8</accession>
<dbReference type="Proteomes" id="UP000004562">
    <property type="component" value="Unassembled WGS sequence"/>
</dbReference>
<dbReference type="CDD" id="cd09609">
    <property type="entry name" value="M3B_PepF"/>
    <property type="match status" value="1"/>
</dbReference>
<evidence type="ECO:0000256" key="6">
    <source>
        <dbReference type="ARBA" id="ARBA00023049"/>
    </source>
</evidence>
<dbReference type="EMBL" id="AEXZ01000006">
    <property type="protein sequence ID" value="EGD39345.1"/>
    <property type="molecule type" value="Genomic_DNA"/>
</dbReference>
<dbReference type="Gene3D" id="1.10.1370.20">
    <property type="entry name" value="Oligoendopeptidase f, C-terminal domain"/>
    <property type="match status" value="1"/>
</dbReference>
<dbReference type="RefSeq" id="WP_002911667.1">
    <property type="nucleotide sequence ID" value="NZ_GL872447.1"/>
</dbReference>
<name>F0ISL8_STRSA</name>
<evidence type="ECO:0000256" key="2">
    <source>
        <dbReference type="ARBA" id="ARBA00022670"/>
    </source>
</evidence>
<protein>
    <submittedName>
        <fullName evidence="8">Oligoendopeptidase F</fullName>
        <ecNumber evidence="8">3.4.24.-</ecNumber>
    </submittedName>
</protein>
<dbReference type="InterPro" id="IPR034009">
    <property type="entry name" value="M3B_PepF_4"/>
</dbReference>
<dbReference type="GO" id="GO:0006518">
    <property type="term" value="P:peptide metabolic process"/>
    <property type="evidence" value="ECO:0007669"/>
    <property type="project" value="TreeGrafter"/>
</dbReference>
<comment type="caution">
    <text evidence="8">The sequence shown here is derived from an EMBL/GenBank/DDBJ whole genome shotgun (WGS) entry which is preliminary data.</text>
</comment>
<proteinExistence type="predicted"/>
<keyword evidence="6" id="KW-0482">Metalloprotease</keyword>
<organism evidence="8 9">
    <name type="scientific">Streptococcus sanguinis SK160</name>
    <dbReference type="NCBI Taxonomy" id="888812"/>
    <lineage>
        <taxon>Bacteria</taxon>
        <taxon>Bacillati</taxon>
        <taxon>Bacillota</taxon>
        <taxon>Bacilli</taxon>
        <taxon>Lactobacillales</taxon>
        <taxon>Streptococcaceae</taxon>
        <taxon>Streptococcus</taxon>
    </lineage>
</organism>
<evidence type="ECO:0000256" key="1">
    <source>
        <dbReference type="ARBA" id="ARBA00001947"/>
    </source>
</evidence>
<keyword evidence="3" id="KW-0479">Metal-binding</keyword>
<evidence type="ECO:0000259" key="7">
    <source>
        <dbReference type="Pfam" id="PF01432"/>
    </source>
</evidence>
<dbReference type="EC" id="3.4.24.-" evidence="8"/>
<sequence length="598" mass="68682">MEQKHRSEFPENELWDLTALYQDQEDFLRAIEKAREDIQKFVRNYQGKLSTFEDFERAFAELEQIYIQISHIGNYGFMPQTTDFGDESFAQIAQAAMEFETEANVALSFFDDALVGADESVLERLGQEPHLTSAIRQAKIKKAHYLGADVEKALTNLGEVFYSPQDIYTKMRAGDFDMADFEVDGKVYKNSFVTYENFYQNHENAEIREKAFRSFSEGLRQHQNTAAAAYLAQVKSEKLLADMKGYDSVFDYLLAEQEVDRSMFDRQIDLIMNEFAPVAQKYLMHVAKVNGLEKMTFADWKLDLDSELNPEVSIDDAYDLVMKSVEPLGQEYCQEVARYKEERWVDFAANAGKDSGGYAADPYRVHPYVLMSWTGRMSDVYTLIHEIGHSGQFIFSDNHQSYFNAHMSTYYVEAPSTFNELLLSDYLERQFDNPRQKRFALAHRLTDTYFHNFITHLLEAAFQRKVYTLIEEGGTFGASKLNAIMKEVLTDFWGDAVEIDDDATLTWMRQAHYYMGLYSYTYSAGLVISTAGYLHLKNDENGARDWLELLKSGGSKTPLESAMIIGADISTDKPLRDTIQFLSDTVDQIIAYSEELGQ</sequence>
<dbReference type="HOGENOM" id="CLU_021290_1_1_9"/>
<dbReference type="PANTHER" id="PTHR11804">
    <property type="entry name" value="PROTEASE M3 THIMET OLIGOPEPTIDASE-RELATED"/>
    <property type="match status" value="1"/>
</dbReference>
<dbReference type="GO" id="GO:0046872">
    <property type="term" value="F:metal ion binding"/>
    <property type="evidence" value="ECO:0007669"/>
    <property type="project" value="UniProtKB-KW"/>
</dbReference>
<evidence type="ECO:0000256" key="3">
    <source>
        <dbReference type="ARBA" id="ARBA00022723"/>
    </source>
</evidence>
<evidence type="ECO:0000313" key="8">
    <source>
        <dbReference type="EMBL" id="EGD39345.1"/>
    </source>
</evidence>
<dbReference type="AlphaFoldDB" id="F0ISL8"/>
<dbReference type="SUPFAM" id="SSF55486">
    <property type="entry name" value="Metalloproteases ('zincins'), catalytic domain"/>
    <property type="match status" value="1"/>
</dbReference>
<dbReference type="Pfam" id="PF01432">
    <property type="entry name" value="Peptidase_M3"/>
    <property type="match status" value="1"/>
</dbReference>
<keyword evidence="5" id="KW-0862">Zinc</keyword>
<dbReference type="PATRIC" id="fig|888812.3.peg.821"/>
<keyword evidence="2" id="KW-0645">Protease</keyword>
<evidence type="ECO:0000313" key="9">
    <source>
        <dbReference type="Proteomes" id="UP000004562"/>
    </source>
</evidence>
<comment type="cofactor">
    <cofactor evidence="1">
        <name>Zn(2+)</name>
        <dbReference type="ChEBI" id="CHEBI:29105"/>
    </cofactor>
</comment>
<dbReference type="InterPro" id="IPR004438">
    <property type="entry name" value="Peptidase_M3B"/>
</dbReference>
<evidence type="ECO:0000256" key="5">
    <source>
        <dbReference type="ARBA" id="ARBA00022833"/>
    </source>
</evidence>
<dbReference type="InterPro" id="IPR001567">
    <property type="entry name" value="Pept_M3A_M3B_dom"/>
</dbReference>
<dbReference type="InterPro" id="IPR045090">
    <property type="entry name" value="Pept_M3A_M3B"/>
</dbReference>
<dbReference type="Gene3D" id="1.20.140.70">
    <property type="entry name" value="Oligopeptidase f, N-terminal domain"/>
    <property type="match status" value="1"/>
</dbReference>
<dbReference type="NCBIfam" id="TIGR00181">
    <property type="entry name" value="pepF"/>
    <property type="match status" value="1"/>
</dbReference>
<evidence type="ECO:0000256" key="4">
    <source>
        <dbReference type="ARBA" id="ARBA00022801"/>
    </source>
</evidence>
<feature type="domain" description="Peptidase M3A/M3B catalytic" evidence="7">
    <location>
        <begin position="199"/>
        <end position="578"/>
    </location>
</feature>
<dbReference type="InterPro" id="IPR042088">
    <property type="entry name" value="OligoPept_F_C"/>
</dbReference>
<dbReference type="PANTHER" id="PTHR11804:SF45">
    <property type="entry name" value="SIMILAR TO OLIGOENDOPEPTIDASE"/>
    <property type="match status" value="1"/>
</dbReference>
<gene>
    <name evidence="8" type="primary">pepF</name>
    <name evidence="8" type="ORF">HMPREF9384_0830</name>
</gene>
<dbReference type="GO" id="GO:0006508">
    <property type="term" value="P:proteolysis"/>
    <property type="evidence" value="ECO:0007669"/>
    <property type="project" value="UniProtKB-KW"/>
</dbReference>
<keyword evidence="4 8" id="KW-0378">Hydrolase</keyword>